<dbReference type="Proteomes" id="UP000472264">
    <property type="component" value="Chromosome 19"/>
</dbReference>
<protein>
    <submittedName>
        <fullName evidence="3">Si:ch211-39f2.3</fullName>
    </submittedName>
</protein>
<sequence>MRSPNILLFLLLGILGTVTSQSTSIRSFSTPVPLYPVSGILSQRIDDGSSPLISLQRPFVYFGHPHTQIYVNHNGHLTFDGPWSRFTPVRFPMHGNRDIIAPFWTDLDNRGNGYVLYNQYTSGSVLQQATRDINTYFPGLQFTASWVFVASWYQVAYYPTTGTVTQAVLISGGQYSFVLMNYGPIAATSHNVQYWNSKKKIWYHSSLYFYDLFFQAGYDTENSTNHFTIPGSFSSQASGTNSVIRFSSNVNVTGRWAFRTDHGSRVPLYPVSGILSQRIDDGSSPLIALQRPFVYFGHPHTQIYVNHNGHLTFDGPWSRFAPVRFPIHGNRDIIAPFWTDLDNRGNGYVLYNQYTSGSVLQQATRDINTYFPGLQFTASWVFVASWYQVAYYPTTGTVSHFVLNWKVHI</sequence>
<accession>A0A665WKY0</accession>
<dbReference type="PANTHER" id="PTHR46160:SF9">
    <property type="entry name" value="PROTEIN PRY2-RELATED"/>
    <property type="match status" value="1"/>
</dbReference>
<proteinExistence type="predicted"/>
<evidence type="ECO:0000313" key="4">
    <source>
        <dbReference type="Proteomes" id="UP000472264"/>
    </source>
</evidence>
<dbReference type="SMART" id="SM00539">
    <property type="entry name" value="NIDO"/>
    <property type="match status" value="1"/>
</dbReference>
<dbReference type="GO" id="GO:0007160">
    <property type="term" value="P:cell-matrix adhesion"/>
    <property type="evidence" value="ECO:0007669"/>
    <property type="project" value="InterPro"/>
</dbReference>
<evidence type="ECO:0000259" key="2">
    <source>
        <dbReference type="PROSITE" id="PS51220"/>
    </source>
</evidence>
<reference evidence="3" key="2">
    <citation type="submission" date="2025-08" db="UniProtKB">
        <authorList>
            <consortium name="Ensembl"/>
        </authorList>
    </citation>
    <scope>IDENTIFICATION</scope>
</reference>
<dbReference type="PANTHER" id="PTHR46160">
    <property type="entry name" value="ALPHA-TECTORIN-RELATED"/>
    <property type="match status" value="1"/>
</dbReference>
<dbReference type="InterPro" id="IPR003886">
    <property type="entry name" value="NIDO_dom"/>
</dbReference>
<name>A0A665WKY0_ECHNA</name>
<keyword evidence="4" id="KW-1185">Reference proteome</keyword>
<dbReference type="PROSITE" id="PS51220">
    <property type="entry name" value="NIDO"/>
    <property type="match status" value="2"/>
</dbReference>
<keyword evidence="1" id="KW-0732">Signal</keyword>
<evidence type="ECO:0000256" key="1">
    <source>
        <dbReference type="SAM" id="SignalP"/>
    </source>
</evidence>
<reference evidence="3" key="3">
    <citation type="submission" date="2025-09" db="UniProtKB">
        <authorList>
            <consortium name="Ensembl"/>
        </authorList>
    </citation>
    <scope>IDENTIFICATION</scope>
</reference>
<feature type="domain" description="NIDO" evidence="2">
    <location>
        <begin position="102"/>
        <end position="263"/>
    </location>
</feature>
<organism evidence="3 4">
    <name type="scientific">Echeneis naucrates</name>
    <name type="common">Live sharksucker</name>
    <dbReference type="NCBI Taxonomy" id="173247"/>
    <lineage>
        <taxon>Eukaryota</taxon>
        <taxon>Metazoa</taxon>
        <taxon>Chordata</taxon>
        <taxon>Craniata</taxon>
        <taxon>Vertebrata</taxon>
        <taxon>Euteleostomi</taxon>
        <taxon>Actinopterygii</taxon>
        <taxon>Neopterygii</taxon>
        <taxon>Teleostei</taxon>
        <taxon>Neoteleostei</taxon>
        <taxon>Acanthomorphata</taxon>
        <taxon>Carangaria</taxon>
        <taxon>Carangiformes</taxon>
        <taxon>Echeneidae</taxon>
        <taxon>Echeneis</taxon>
    </lineage>
</organism>
<dbReference type="AlphaFoldDB" id="A0A665WKY0"/>
<dbReference type="Pfam" id="PF06119">
    <property type="entry name" value="NIDO"/>
    <property type="match status" value="2"/>
</dbReference>
<feature type="signal peptide" evidence="1">
    <location>
        <begin position="1"/>
        <end position="20"/>
    </location>
</feature>
<dbReference type="InterPro" id="IPR052749">
    <property type="entry name" value="Alpha-tectorin"/>
</dbReference>
<feature type="domain" description="NIDO" evidence="2">
    <location>
        <begin position="336"/>
        <end position="409"/>
    </location>
</feature>
<reference evidence="3" key="1">
    <citation type="submission" date="2021-04" db="EMBL/GenBank/DDBJ databases">
        <authorList>
            <consortium name="Wellcome Sanger Institute Data Sharing"/>
        </authorList>
    </citation>
    <scope>NUCLEOTIDE SEQUENCE [LARGE SCALE GENOMIC DNA]</scope>
</reference>
<dbReference type="Ensembl" id="ENSENLT00000045708.1">
    <property type="protein sequence ID" value="ENSENLP00000044596.1"/>
    <property type="gene ID" value="ENSENLG00000018978.1"/>
</dbReference>
<evidence type="ECO:0000313" key="3">
    <source>
        <dbReference type="Ensembl" id="ENSENLP00000044596.1"/>
    </source>
</evidence>
<feature type="chain" id="PRO_5025642065" evidence="1">
    <location>
        <begin position="21"/>
        <end position="409"/>
    </location>
</feature>